<dbReference type="Pfam" id="PF01220">
    <property type="entry name" value="DHquinase_II"/>
    <property type="match status" value="2"/>
</dbReference>
<dbReference type="GO" id="GO:0003855">
    <property type="term" value="F:3-dehydroquinate dehydratase activity"/>
    <property type="evidence" value="ECO:0007669"/>
    <property type="project" value="UniProtKB-EC"/>
</dbReference>
<dbReference type="InterPro" id="IPR036441">
    <property type="entry name" value="DHquinase_II_sf"/>
</dbReference>
<proteinExistence type="predicted"/>
<name>A0A2X0L707_9BASI</name>
<dbReference type="CDD" id="cd00466">
    <property type="entry name" value="DHQase_II"/>
    <property type="match status" value="1"/>
</dbReference>
<dbReference type="EMBL" id="FMWP01000053">
    <property type="protein sequence ID" value="SCZ94601.1"/>
    <property type="molecule type" value="Genomic_DNA"/>
</dbReference>
<dbReference type="Proteomes" id="UP000249723">
    <property type="component" value="Unassembled WGS sequence"/>
</dbReference>
<sequence>MTSTIVDDKGVSRITKVDANAYKTQPRDIKTFLLLSGPNLNLFGTRDPKQYGTMTLADIEERVTKFGDELGVKIVHYARCLGGVVMNPGAFAHYSYALHDAIEACTSPVIEVHISNVYAREEFRHKSVTARVSSGYIAGCGVLGYDVRIGSQGFFDGYERRHELMLGRVTRFDGTDWSASRFAKSGGRIGLKRFGIQVMQIIAMISYSHQWKQHIRDFGV</sequence>
<dbReference type="PANTHER" id="PTHR21272:SF3">
    <property type="entry name" value="CATABOLIC 3-DEHYDROQUINASE"/>
    <property type="match status" value="1"/>
</dbReference>
<reference evidence="4" key="1">
    <citation type="submission" date="2016-10" db="EMBL/GenBank/DDBJ databases">
        <authorList>
            <person name="Jeantristanb JTB J.-T."/>
            <person name="Ricardo R."/>
        </authorList>
    </citation>
    <scope>NUCLEOTIDE SEQUENCE [LARGE SCALE GENOMIC DNA]</scope>
</reference>
<accession>A0A2X0L707</accession>
<evidence type="ECO:0000313" key="3">
    <source>
        <dbReference type="EMBL" id="SCZ94601.1"/>
    </source>
</evidence>
<dbReference type="SUPFAM" id="SSF52304">
    <property type="entry name" value="Type II 3-dehydroquinate dehydratase"/>
    <property type="match status" value="1"/>
</dbReference>
<evidence type="ECO:0000256" key="1">
    <source>
        <dbReference type="ARBA" id="ARBA00012060"/>
    </source>
</evidence>
<dbReference type="AlphaFoldDB" id="A0A2X0L707"/>
<gene>
    <name evidence="3" type="ORF">BZ3500_MVSOF-1268-A1-R1_CHR12-3G03990</name>
</gene>
<dbReference type="EC" id="4.2.1.10" evidence="1"/>
<protein>
    <recommendedName>
        <fullName evidence="1">3-dehydroquinate dehydratase</fullName>
        <ecNumber evidence="1">4.2.1.10</ecNumber>
    </recommendedName>
</protein>
<dbReference type="STRING" id="289078.A0A2X0L707"/>
<dbReference type="PANTHER" id="PTHR21272">
    <property type="entry name" value="CATABOLIC 3-DEHYDROQUINASE"/>
    <property type="match status" value="1"/>
</dbReference>
<dbReference type="InterPro" id="IPR001874">
    <property type="entry name" value="DHquinase_II"/>
</dbReference>
<evidence type="ECO:0000313" key="4">
    <source>
        <dbReference type="Proteomes" id="UP000249723"/>
    </source>
</evidence>
<dbReference type="Gene3D" id="3.40.50.9100">
    <property type="entry name" value="Dehydroquinase, class II"/>
    <property type="match status" value="2"/>
</dbReference>
<evidence type="ECO:0000256" key="2">
    <source>
        <dbReference type="ARBA" id="ARBA00023239"/>
    </source>
</evidence>
<dbReference type="GO" id="GO:0019631">
    <property type="term" value="P:quinate catabolic process"/>
    <property type="evidence" value="ECO:0007669"/>
    <property type="project" value="TreeGrafter"/>
</dbReference>
<organism evidence="3 4">
    <name type="scientific">Microbotryum saponariae</name>
    <dbReference type="NCBI Taxonomy" id="289078"/>
    <lineage>
        <taxon>Eukaryota</taxon>
        <taxon>Fungi</taxon>
        <taxon>Dikarya</taxon>
        <taxon>Basidiomycota</taxon>
        <taxon>Pucciniomycotina</taxon>
        <taxon>Microbotryomycetes</taxon>
        <taxon>Microbotryales</taxon>
        <taxon>Microbotryaceae</taxon>
        <taxon>Microbotryum</taxon>
    </lineage>
</organism>
<dbReference type="NCBIfam" id="NF003807">
    <property type="entry name" value="PRK05395.1-4"/>
    <property type="match status" value="1"/>
</dbReference>
<keyword evidence="4" id="KW-1185">Reference proteome</keyword>
<keyword evidence="2" id="KW-0456">Lyase</keyword>